<dbReference type="GO" id="GO:0046872">
    <property type="term" value="F:metal ion binding"/>
    <property type="evidence" value="ECO:0007669"/>
    <property type="project" value="UniProtKB-UniRule"/>
</dbReference>
<feature type="transmembrane region" description="Helical" evidence="14">
    <location>
        <begin position="141"/>
        <end position="166"/>
    </location>
</feature>
<feature type="transmembrane region" description="Helical" evidence="14">
    <location>
        <begin position="12"/>
        <end position="31"/>
    </location>
</feature>
<keyword evidence="10 14" id="KW-0472">Membrane</keyword>
<dbReference type="FunFam" id="3.30.2010.10:FF:000002">
    <property type="entry name" value="CAAX prenyl protease"/>
    <property type="match status" value="1"/>
</dbReference>
<keyword evidence="2 14" id="KW-0645">Protease</keyword>
<evidence type="ECO:0000256" key="5">
    <source>
        <dbReference type="ARBA" id="ARBA00022801"/>
    </source>
</evidence>
<proteinExistence type="inferred from homology"/>
<feature type="transmembrane region" description="Helical" evidence="14">
    <location>
        <begin position="326"/>
        <end position="346"/>
    </location>
</feature>
<feature type="domain" description="CAAX prenyl protease 1 N-terminal" evidence="16">
    <location>
        <begin position="35"/>
        <end position="242"/>
    </location>
</feature>
<sequence>MLLWQTQSNELPLLELFLVFTTAVFFFHFYVDWRQLQALKIKSPPKEVEGTDLADPAEFSKTRQYSIDKWFFSAYQSCYSLLETWAIFLFGALPYAWRLSGTLLHQAATLMGPIFWPSSTQAVTNMLTEEGNTLSQCCQSAVFVLLLIYAQTLLSLPWSMYFTFVVEQRHGFNKQTPRLFLWDALQSVILIGIFAPPLTMAITYILIWGGTWLPFYLCGFMLCMSLLFMTIYPTLIQPLFNKCEPLPEGSLRSKIEALASSLEFPLKKLFTIDGSKRSAHSNAYMYGFFSNKRIVLFDTLVNSCTEEECVAVLAHELGHWKLGHTMMLFSGMQVYTLIQFSLFAAIRSSPHLYSSFGFGAELGTPAIVSLLLFLLVISPVDEVLSFLLNIVSRAFEFQADAFAAGLGYGKELRAALLRLSKENKGTLHVDPWYSAMHYSHPPLVQRLGAINANMDQKKRL</sequence>
<comment type="cofactor">
    <cofactor evidence="13 14">
        <name>Zn(2+)</name>
        <dbReference type="ChEBI" id="CHEBI:29105"/>
    </cofactor>
    <text evidence="13 14">Binds 1 zinc ion per subunit.</text>
</comment>
<dbReference type="Gene3D" id="3.30.2010.10">
    <property type="entry name" value="Metalloproteases ('zincins'), catalytic domain"/>
    <property type="match status" value="1"/>
</dbReference>
<evidence type="ECO:0000256" key="11">
    <source>
        <dbReference type="ARBA" id="ARBA00044456"/>
    </source>
</evidence>
<comment type="subcellular location">
    <subcellularLocation>
        <location evidence="1 14">Endoplasmic reticulum membrane</location>
        <topology evidence="1 14">Multi-pass membrane protein</topology>
    </subcellularLocation>
</comment>
<dbReference type="InterPro" id="IPR027057">
    <property type="entry name" value="CAXX_Prtase_1"/>
</dbReference>
<protein>
    <recommendedName>
        <fullName evidence="14">CAAX prenyl protease</fullName>
        <ecNumber evidence="14">3.4.24.84</ecNumber>
    </recommendedName>
</protein>
<comment type="catalytic activity">
    <reaction evidence="11 14">
        <text>Hydrolyzes the peptide bond -P2-(S-farnesyl or geranylgeranyl)C-P1'-P2'-P3'-COOH where P1' and P2' are amino acids with aliphatic side chains and P3' is any C-terminal residue.</text>
        <dbReference type="EC" id="3.4.24.84"/>
    </reaction>
</comment>
<dbReference type="EC" id="3.4.24.84" evidence="14"/>
<evidence type="ECO:0000256" key="8">
    <source>
        <dbReference type="ARBA" id="ARBA00022989"/>
    </source>
</evidence>
<dbReference type="InterPro" id="IPR032456">
    <property type="entry name" value="Peptidase_M48_N"/>
</dbReference>
<gene>
    <name evidence="17" type="ORF">DTER00134_LOCUS21753</name>
</gene>
<keyword evidence="5 14" id="KW-0378">Hydrolase</keyword>
<evidence type="ECO:0000313" key="17">
    <source>
        <dbReference type="EMBL" id="CAE0506677.1"/>
    </source>
</evidence>
<dbReference type="Pfam" id="PF16491">
    <property type="entry name" value="Peptidase_M48_N"/>
    <property type="match status" value="1"/>
</dbReference>
<feature type="binding site" evidence="13">
    <location>
        <position position="396"/>
    </location>
    <ligand>
        <name>Zn(2+)</name>
        <dbReference type="ChEBI" id="CHEBI:29105"/>
        <note>catalytic</note>
    </ligand>
</feature>
<reference evidence="17" key="1">
    <citation type="submission" date="2021-01" db="EMBL/GenBank/DDBJ databases">
        <authorList>
            <person name="Corre E."/>
            <person name="Pelletier E."/>
            <person name="Niang G."/>
            <person name="Scheremetjew M."/>
            <person name="Finn R."/>
            <person name="Kale V."/>
            <person name="Holt S."/>
            <person name="Cochrane G."/>
            <person name="Meng A."/>
            <person name="Brown T."/>
            <person name="Cohen L."/>
        </authorList>
    </citation>
    <scope>NUCLEOTIDE SEQUENCE</scope>
    <source>
        <strain evidence="17">CCMP1320</strain>
    </source>
</reference>
<feature type="binding site" evidence="13">
    <location>
        <position position="319"/>
    </location>
    <ligand>
        <name>Zn(2+)</name>
        <dbReference type="ChEBI" id="CHEBI:29105"/>
        <note>catalytic</note>
    </ligand>
</feature>
<accession>A0A7S3R9M7</accession>
<evidence type="ECO:0000256" key="6">
    <source>
        <dbReference type="ARBA" id="ARBA00022824"/>
    </source>
</evidence>
<dbReference type="GO" id="GO:0071586">
    <property type="term" value="P:CAAX-box protein processing"/>
    <property type="evidence" value="ECO:0007669"/>
    <property type="project" value="UniProtKB-UniRule"/>
</dbReference>
<evidence type="ECO:0000256" key="12">
    <source>
        <dbReference type="PIRSR" id="PIRSR627057-1"/>
    </source>
</evidence>
<evidence type="ECO:0000256" key="9">
    <source>
        <dbReference type="ARBA" id="ARBA00023049"/>
    </source>
</evidence>
<evidence type="ECO:0000259" key="15">
    <source>
        <dbReference type="Pfam" id="PF01435"/>
    </source>
</evidence>
<dbReference type="InterPro" id="IPR001915">
    <property type="entry name" value="Peptidase_M48"/>
</dbReference>
<feature type="transmembrane region" description="Helical" evidence="14">
    <location>
        <begin position="187"/>
        <end position="207"/>
    </location>
</feature>
<dbReference type="AlphaFoldDB" id="A0A7S3R9M7"/>
<feature type="transmembrane region" description="Helical" evidence="14">
    <location>
        <begin position="213"/>
        <end position="232"/>
    </location>
</feature>
<keyword evidence="7 13" id="KW-0862">Zinc</keyword>
<comment type="function">
    <text evidence="14">Proteolytically removes the C-terminal three residues of farnesylated proteins.</text>
</comment>
<keyword evidence="4 13" id="KW-0479">Metal-binding</keyword>
<keyword evidence="6 14" id="KW-0256">Endoplasmic reticulum</keyword>
<dbReference type="GO" id="GO:0004222">
    <property type="term" value="F:metalloendopeptidase activity"/>
    <property type="evidence" value="ECO:0007669"/>
    <property type="project" value="UniProtKB-UniRule"/>
</dbReference>
<dbReference type="Pfam" id="PF01435">
    <property type="entry name" value="Peptidase_M48"/>
    <property type="match status" value="1"/>
</dbReference>
<dbReference type="PANTHER" id="PTHR10120">
    <property type="entry name" value="CAAX PRENYL PROTEASE 1"/>
    <property type="match status" value="1"/>
</dbReference>
<feature type="binding site" evidence="13">
    <location>
        <position position="315"/>
    </location>
    <ligand>
        <name>Zn(2+)</name>
        <dbReference type="ChEBI" id="CHEBI:29105"/>
        <note>catalytic</note>
    </ligand>
</feature>
<evidence type="ECO:0000256" key="1">
    <source>
        <dbReference type="ARBA" id="ARBA00004477"/>
    </source>
</evidence>
<evidence type="ECO:0000256" key="10">
    <source>
        <dbReference type="ARBA" id="ARBA00023136"/>
    </source>
</evidence>
<evidence type="ECO:0000256" key="14">
    <source>
        <dbReference type="RuleBase" id="RU366005"/>
    </source>
</evidence>
<feature type="active site" evidence="12">
    <location>
        <position position="316"/>
    </location>
</feature>
<evidence type="ECO:0000256" key="4">
    <source>
        <dbReference type="ARBA" id="ARBA00022723"/>
    </source>
</evidence>
<feature type="active site" description="Proton donor" evidence="12">
    <location>
        <position position="400"/>
    </location>
</feature>
<dbReference type="EMBL" id="HBIP01035732">
    <property type="protein sequence ID" value="CAE0506677.1"/>
    <property type="molecule type" value="Transcribed_RNA"/>
</dbReference>
<evidence type="ECO:0000256" key="7">
    <source>
        <dbReference type="ARBA" id="ARBA00022833"/>
    </source>
</evidence>
<keyword evidence="3 14" id="KW-0812">Transmembrane</keyword>
<feature type="transmembrane region" description="Helical" evidence="14">
    <location>
        <begin position="78"/>
        <end position="97"/>
    </location>
</feature>
<feature type="transmembrane region" description="Helical" evidence="14">
    <location>
        <begin position="366"/>
        <end position="388"/>
    </location>
</feature>
<keyword evidence="9 14" id="KW-0482">Metalloprotease</keyword>
<evidence type="ECO:0000256" key="13">
    <source>
        <dbReference type="PIRSR" id="PIRSR627057-2"/>
    </source>
</evidence>
<evidence type="ECO:0000256" key="3">
    <source>
        <dbReference type="ARBA" id="ARBA00022692"/>
    </source>
</evidence>
<organism evidence="17">
    <name type="scientific">Dunaliella tertiolecta</name>
    <name type="common">Green alga</name>
    <dbReference type="NCBI Taxonomy" id="3047"/>
    <lineage>
        <taxon>Eukaryota</taxon>
        <taxon>Viridiplantae</taxon>
        <taxon>Chlorophyta</taxon>
        <taxon>core chlorophytes</taxon>
        <taxon>Chlorophyceae</taxon>
        <taxon>CS clade</taxon>
        <taxon>Chlamydomonadales</taxon>
        <taxon>Dunaliellaceae</taxon>
        <taxon>Dunaliella</taxon>
    </lineage>
</organism>
<evidence type="ECO:0000256" key="2">
    <source>
        <dbReference type="ARBA" id="ARBA00022670"/>
    </source>
</evidence>
<dbReference type="GO" id="GO:0005789">
    <property type="term" value="C:endoplasmic reticulum membrane"/>
    <property type="evidence" value="ECO:0007669"/>
    <property type="project" value="UniProtKB-SubCell"/>
</dbReference>
<feature type="domain" description="Peptidase M48" evidence="15">
    <location>
        <begin position="246"/>
        <end position="451"/>
    </location>
</feature>
<name>A0A7S3R9M7_DUNTE</name>
<keyword evidence="8 14" id="KW-1133">Transmembrane helix</keyword>
<comment type="similarity">
    <text evidence="14">Belongs to the peptidase M48A family.</text>
</comment>
<dbReference type="CDD" id="cd07343">
    <property type="entry name" value="M48A_Zmpste24p_like"/>
    <property type="match status" value="1"/>
</dbReference>
<evidence type="ECO:0000259" key="16">
    <source>
        <dbReference type="Pfam" id="PF16491"/>
    </source>
</evidence>